<evidence type="ECO:0008006" key="4">
    <source>
        <dbReference type="Google" id="ProtNLM"/>
    </source>
</evidence>
<accession>A0ABV3V8H4</accession>
<proteinExistence type="predicted"/>
<evidence type="ECO:0000313" key="2">
    <source>
        <dbReference type="EMBL" id="MEX3595842.1"/>
    </source>
</evidence>
<reference evidence="2 3" key="1">
    <citation type="journal article" date="2024" name="Fungal Genet. Biol.">
        <title>The porcine skin microbiome exhibits broad fungal antagonism.</title>
        <authorList>
            <person name="De La Cruz K.F."/>
            <person name="Townsend E.C."/>
            <person name="Alex Cheong J.Z."/>
            <person name="Salamzade R."/>
            <person name="Liu A."/>
            <person name="Sandstrom S."/>
            <person name="Davila E."/>
            <person name="Huang L."/>
            <person name="Xu K.H."/>
            <person name="Wu S.Y."/>
            <person name="Meudt J.J."/>
            <person name="Shanmuganayagam D."/>
            <person name="Gibson A.L.F."/>
            <person name="Kalan L.R."/>
        </authorList>
    </citation>
    <scope>NUCLEOTIDE SEQUENCE [LARGE SCALE GENOMIC DNA]</scope>
    <source>
        <strain evidence="2 3">LK2625</strain>
    </source>
</reference>
<keyword evidence="3" id="KW-1185">Reference proteome</keyword>
<dbReference type="Proteomes" id="UP001558481">
    <property type="component" value="Unassembled WGS sequence"/>
</dbReference>
<comment type="caution">
    <text evidence="2">The sequence shown here is derived from an EMBL/GenBank/DDBJ whole genome shotgun (WGS) entry which is preliminary data.</text>
</comment>
<sequence>MTTPEPPASLPHRNQLPRVQQRLDEDLQKLDDIASTLARQHTLTVLQSIAVRVARADSAATSFSIAQSPDLPSRWEIVSLYDQDAEELPLTDELQTELNQLLRSGALAPRHDVMPDAASSPLDPESWIVSLHSLQLDPAISSRSIIDINALTEDDYTRVHHAAREQLGLVGIVRTREDVREYLVEHADLRDDVTETQLEIATEVILSRYQNIQEQPHGGFEADSAVFADVVTEAADFLEISEDRSVSPGPPIYTPRRGLSAS</sequence>
<feature type="region of interest" description="Disordered" evidence="1">
    <location>
        <begin position="242"/>
        <end position="262"/>
    </location>
</feature>
<organism evidence="2 3">
    <name type="scientific">Kocuria carniphila</name>
    <dbReference type="NCBI Taxonomy" id="262208"/>
    <lineage>
        <taxon>Bacteria</taxon>
        <taxon>Bacillati</taxon>
        <taxon>Actinomycetota</taxon>
        <taxon>Actinomycetes</taxon>
        <taxon>Micrococcales</taxon>
        <taxon>Micrococcaceae</taxon>
        <taxon>Kocuria</taxon>
    </lineage>
</organism>
<evidence type="ECO:0000256" key="1">
    <source>
        <dbReference type="SAM" id="MobiDB-lite"/>
    </source>
</evidence>
<dbReference type="RefSeq" id="WP_368629944.1">
    <property type="nucleotide sequence ID" value="NZ_JAYWLU010000017.1"/>
</dbReference>
<evidence type="ECO:0000313" key="3">
    <source>
        <dbReference type="Proteomes" id="UP001558481"/>
    </source>
</evidence>
<name>A0ABV3V8H4_9MICC</name>
<protein>
    <recommendedName>
        <fullName evidence="4">DUF222 domain-containing protein</fullName>
    </recommendedName>
</protein>
<gene>
    <name evidence="2" type="ORF">VVR66_14075</name>
</gene>
<dbReference type="EMBL" id="JAYWLU010000017">
    <property type="protein sequence ID" value="MEX3595842.1"/>
    <property type="molecule type" value="Genomic_DNA"/>
</dbReference>